<dbReference type="SUPFAM" id="SSF55781">
    <property type="entry name" value="GAF domain-like"/>
    <property type="match status" value="1"/>
</dbReference>
<dbReference type="InterPro" id="IPR003018">
    <property type="entry name" value="GAF"/>
</dbReference>
<keyword evidence="5" id="KW-1185">Reference proteome</keyword>
<dbReference type="InterPro" id="IPR013656">
    <property type="entry name" value="PAS_4"/>
</dbReference>
<dbReference type="SMART" id="SM00065">
    <property type="entry name" value="GAF"/>
    <property type="match status" value="1"/>
</dbReference>
<comment type="caution">
    <text evidence="4">The sequence shown here is derived from an EMBL/GenBank/DDBJ whole genome shotgun (WGS) entry which is preliminary data.</text>
</comment>
<feature type="coiled-coil region" evidence="1">
    <location>
        <begin position="490"/>
        <end position="520"/>
    </location>
</feature>
<evidence type="ECO:0000256" key="2">
    <source>
        <dbReference type="SAM" id="Phobius"/>
    </source>
</evidence>
<proteinExistence type="predicted"/>
<dbReference type="PROSITE" id="PS50112">
    <property type="entry name" value="PAS"/>
    <property type="match status" value="2"/>
</dbReference>
<feature type="domain" description="PAS" evidence="3">
    <location>
        <begin position="669"/>
        <end position="725"/>
    </location>
</feature>
<feature type="transmembrane region" description="Helical" evidence="2">
    <location>
        <begin position="6"/>
        <end position="28"/>
    </location>
</feature>
<dbReference type="InterPro" id="IPR052155">
    <property type="entry name" value="Biofilm_reg_signaling"/>
</dbReference>
<dbReference type="NCBIfam" id="TIGR00229">
    <property type="entry name" value="sensory_box"/>
    <property type="match status" value="3"/>
</dbReference>
<gene>
    <name evidence="4" type="ORF">HGP29_18235</name>
</gene>
<accession>A0A7X8SN07</accession>
<dbReference type="PANTHER" id="PTHR44757:SF2">
    <property type="entry name" value="BIOFILM ARCHITECTURE MAINTENANCE PROTEIN MBAA"/>
    <property type="match status" value="1"/>
</dbReference>
<dbReference type="InterPro" id="IPR000014">
    <property type="entry name" value="PAS"/>
</dbReference>
<dbReference type="Gene3D" id="3.30.450.40">
    <property type="match status" value="1"/>
</dbReference>
<dbReference type="SMART" id="SM00091">
    <property type="entry name" value="PAS"/>
    <property type="match status" value="3"/>
</dbReference>
<dbReference type="Pfam" id="PF13185">
    <property type="entry name" value="GAF_2"/>
    <property type="match status" value="1"/>
</dbReference>
<keyword evidence="1" id="KW-0175">Coiled coil</keyword>
<dbReference type="RefSeq" id="WP_168883862.1">
    <property type="nucleotide sequence ID" value="NZ_JABAIL010000005.1"/>
</dbReference>
<reference evidence="4 5" key="1">
    <citation type="submission" date="2020-04" db="EMBL/GenBank/DDBJ databases">
        <title>Flammeovirga sp. SR4, a novel species isolated from seawater.</title>
        <authorList>
            <person name="Wang X."/>
        </authorList>
    </citation>
    <scope>NUCLEOTIDE SEQUENCE [LARGE SCALE GENOMIC DNA]</scope>
    <source>
        <strain evidence="4 5">SR4</strain>
    </source>
</reference>
<dbReference type="Pfam" id="PF08447">
    <property type="entry name" value="PAS_3"/>
    <property type="match status" value="1"/>
</dbReference>
<dbReference type="EMBL" id="JABAIL010000005">
    <property type="protein sequence ID" value="NLR93158.1"/>
    <property type="molecule type" value="Genomic_DNA"/>
</dbReference>
<dbReference type="InterPro" id="IPR029016">
    <property type="entry name" value="GAF-like_dom_sf"/>
</dbReference>
<dbReference type="InterPro" id="IPR035965">
    <property type="entry name" value="PAS-like_dom_sf"/>
</dbReference>
<dbReference type="Proteomes" id="UP000585050">
    <property type="component" value="Unassembled WGS sequence"/>
</dbReference>
<protein>
    <submittedName>
        <fullName evidence="4">PAS domain S-box protein</fullName>
    </submittedName>
</protein>
<evidence type="ECO:0000313" key="4">
    <source>
        <dbReference type="EMBL" id="NLR93158.1"/>
    </source>
</evidence>
<name>A0A7X8SN07_9BACT</name>
<sequence>MKASAEFRGVATIVIVSLLLLTSFVSFLRSSQTEKRDVSEVLLNQEYKIANFPYHAKEYYRTDDRKTLLQLKQEADKIYSQILAMEKGTSASSTEKQNLLILTSINDDDLSHALELYRKRFEDYYAKIDLMWDASIESNTPVELQLTNKKNTSRRTKTQVLEEDEGSDKIGKAIDFLERRNSSLLLHNRETRFRLEENIIRTKNKSLFFNGLLVFSGVLLLITQGAFFRNRVLTPIKLLRKNLEDFTGEKESAEIPDINIIESKVFDLEDDFNRITEMIEHLGEKDFEVNTEGLNLRLADSYDRARNTLKQLANEEFVSKWITEGLAKTTETLNGKQYDTIAEMGYEFVRFVTRHLGALQGGVFLKMNHEQGDVVNQIASYAYGKKRFPQRKLSANEGLIGQVMLEKQYVYVEDLPEHYTAISSGLGEAAPRSIIIIPVVHAGDEVYGAVEIASYNPMSQHEQEYANAACERFASAIAVYMMNENTRSLLKESMQVNETLKNKEETLLEKTSEMQSVQDELSTKLTELSKESNLNKNILDAIGKTMAIIEFDMSGKIIAANDMYLSVMGFKLEEILGKHERVLVSSEEVNSMRYKLLWDSLSNGSFISGEYCRVSKKGMDVWMNGTYNPIFGLDGKPYKIIKFAEFTTEQKAKDLTNNERLSLFGLHFPILDLDLDGKIKAANTGFTQLFGYKRKEYRNAALVEFLENANEIRIFKRIIRDVKSGANANQKFVFVDSEGNPKTCDLHFFPLKSLSGEVQKITLFITDKTDEELVRKELSTEAHSLSLLRSEVETRREIIDQQAMVVEVDLNGRVILGNDIIEQWTGTSVENLIGKPMADMVTTSYQTVISTLMSDPTVRGVRTRTIEFRTPRKGTFWGSTSASVVFKDEVPLKFIFIIFDVTERIEREQGLTEELERQRTRNALYRMKNNDHSQGFEILEDLFNQNKINLEDDKWLEQVPFPAILVNVDGVIQSKNSSMDQLKSNVVKILDIPDYLSDRQKESIKLAITDAKLMEDKVVVKGSDMNLMMFPVFGKSEHNMLVMLNS</sequence>
<dbReference type="CDD" id="cd00130">
    <property type="entry name" value="PAS"/>
    <property type="match status" value="3"/>
</dbReference>
<dbReference type="PANTHER" id="PTHR44757">
    <property type="entry name" value="DIGUANYLATE CYCLASE DGCP"/>
    <property type="match status" value="1"/>
</dbReference>
<keyword evidence="2" id="KW-0472">Membrane</keyword>
<feature type="domain" description="PAS" evidence="3">
    <location>
        <begin position="531"/>
        <end position="604"/>
    </location>
</feature>
<feature type="transmembrane region" description="Helical" evidence="2">
    <location>
        <begin position="207"/>
        <end position="228"/>
    </location>
</feature>
<dbReference type="Pfam" id="PF08448">
    <property type="entry name" value="PAS_4"/>
    <property type="match status" value="1"/>
</dbReference>
<keyword evidence="2" id="KW-1133">Transmembrane helix</keyword>
<dbReference type="AlphaFoldDB" id="A0A7X8SN07"/>
<dbReference type="InterPro" id="IPR013655">
    <property type="entry name" value="PAS_fold_3"/>
</dbReference>
<dbReference type="Gene3D" id="3.30.450.20">
    <property type="entry name" value="PAS domain"/>
    <property type="match status" value="3"/>
</dbReference>
<dbReference type="SUPFAM" id="SSF55785">
    <property type="entry name" value="PYP-like sensor domain (PAS domain)"/>
    <property type="match status" value="3"/>
</dbReference>
<organism evidence="4 5">
    <name type="scientific">Flammeovirga agarivorans</name>
    <dbReference type="NCBI Taxonomy" id="2726742"/>
    <lineage>
        <taxon>Bacteria</taxon>
        <taxon>Pseudomonadati</taxon>
        <taxon>Bacteroidota</taxon>
        <taxon>Cytophagia</taxon>
        <taxon>Cytophagales</taxon>
        <taxon>Flammeovirgaceae</taxon>
        <taxon>Flammeovirga</taxon>
    </lineage>
</organism>
<dbReference type="Pfam" id="PF13426">
    <property type="entry name" value="PAS_9"/>
    <property type="match status" value="1"/>
</dbReference>
<evidence type="ECO:0000256" key="1">
    <source>
        <dbReference type="SAM" id="Coils"/>
    </source>
</evidence>
<evidence type="ECO:0000313" key="5">
    <source>
        <dbReference type="Proteomes" id="UP000585050"/>
    </source>
</evidence>
<keyword evidence="2" id="KW-0812">Transmembrane</keyword>
<evidence type="ECO:0000259" key="3">
    <source>
        <dbReference type="PROSITE" id="PS50112"/>
    </source>
</evidence>